<dbReference type="PANTHER" id="PTHR45138:SF9">
    <property type="entry name" value="DIGUANYLATE CYCLASE DGCM-RELATED"/>
    <property type="match status" value="1"/>
</dbReference>
<dbReference type="EMBL" id="AZFK01000077">
    <property type="protein sequence ID" value="KRL88405.1"/>
    <property type="molecule type" value="Genomic_DNA"/>
</dbReference>
<dbReference type="SMART" id="SM00267">
    <property type="entry name" value="GGDEF"/>
    <property type="match status" value="1"/>
</dbReference>
<dbReference type="Pfam" id="PF00990">
    <property type="entry name" value="GGDEF"/>
    <property type="match status" value="1"/>
</dbReference>
<feature type="transmembrane region" description="Helical" evidence="1">
    <location>
        <begin position="28"/>
        <end position="46"/>
    </location>
</feature>
<evidence type="ECO:0000256" key="1">
    <source>
        <dbReference type="SAM" id="Phobius"/>
    </source>
</evidence>
<comment type="caution">
    <text evidence="3">The sequence shown here is derived from an EMBL/GenBank/DDBJ whole genome shotgun (WGS) entry which is preliminary data.</text>
</comment>
<dbReference type="NCBIfam" id="TIGR00254">
    <property type="entry name" value="GGDEF"/>
    <property type="match status" value="1"/>
</dbReference>
<dbReference type="PATRIC" id="fig|1423760.3.peg.364"/>
<feature type="transmembrane region" description="Helical" evidence="1">
    <location>
        <begin position="131"/>
        <end position="149"/>
    </location>
</feature>
<protein>
    <recommendedName>
        <fullName evidence="2">GGDEF domain-containing protein</fullName>
    </recommendedName>
</protein>
<name>A0A0R1UC69_9LACO</name>
<dbReference type="GO" id="GO:0005886">
    <property type="term" value="C:plasma membrane"/>
    <property type="evidence" value="ECO:0007669"/>
    <property type="project" value="TreeGrafter"/>
</dbReference>
<dbReference type="SUPFAM" id="SSF55073">
    <property type="entry name" value="Nucleotide cyclase"/>
    <property type="match status" value="1"/>
</dbReference>
<accession>A0A0R1UC69</accession>
<feature type="transmembrane region" description="Helical" evidence="1">
    <location>
        <begin position="58"/>
        <end position="80"/>
    </location>
</feature>
<dbReference type="GO" id="GO:0043709">
    <property type="term" value="P:cell adhesion involved in single-species biofilm formation"/>
    <property type="evidence" value="ECO:0007669"/>
    <property type="project" value="TreeGrafter"/>
</dbReference>
<dbReference type="PANTHER" id="PTHR45138">
    <property type="entry name" value="REGULATORY COMPONENTS OF SENSORY TRANSDUCTION SYSTEM"/>
    <property type="match status" value="1"/>
</dbReference>
<sequence>MVIIPLVITAFIMGNYTLYERTLVKHSWPWQFLIVTVVFLVQEYVITFMSYQLTDYCFYQYVIAILMYNLLNTGVYGAYVACLTPFVVNSCLVLMGSRPVIYQSLWVGWLLFMLVTVLGSRLASRGSTISMTIQMLILNIGGPYVMYWLNEIDVTTLNVPIHHAVELTCGTLLILVVYRYLFEQELLNINLYKQAYHNSLFDELTGLGNYRSLVDYTEQAATWEGDVAIAVIDVDRFKSVNDRYGHVTGNLALQYLANFLAAAMQNEKHVSARVFRYGGEEFCIVFTNVRAERFHEVVDRLKTDQRIFAAQPFFTHQGERLRLTFSAGITFWQAGEKLGPVFERADQALYSAKRHGRNQVRIFNQPQAKEVAE</sequence>
<dbReference type="GO" id="GO:0052621">
    <property type="term" value="F:diguanylate cyclase activity"/>
    <property type="evidence" value="ECO:0007669"/>
    <property type="project" value="TreeGrafter"/>
</dbReference>
<keyword evidence="1" id="KW-0812">Transmembrane</keyword>
<keyword evidence="1" id="KW-0472">Membrane</keyword>
<dbReference type="Proteomes" id="UP000050816">
    <property type="component" value="Unassembled WGS sequence"/>
</dbReference>
<feature type="transmembrane region" description="Helical" evidence="1">
    <location>
        <begin position="161"/>
        <end position="181"/>
    </location>
</feature>
<dbReference type="InterPro" id="IPR029787">
    <property type="entry name" value="Nucleotide_cyclase"/>
</dbReference>
<dbReference type="AlphaFoldDB" id="A0A0R1UC69"/>
<dbReference type="Gene3D" id="3.30.70.270">
    <property type="match status" value="1"/>
</dbReference>
<dbReference type="GO" id="GO:1902201">
    <property type="term" value="P:negative regulation of bacterial-type flagellum-dependent cell motility"/>
    <property type="evidence" value="ECO:0007669"/>
    <property type="project" value="TreeGrafter"/>
</dbReference>
<dbReference type="PROSITE" id="PS50887">
    <property type="entry name" value="GGDEF"/>
    <property type="match status" value="1"/>
</dbReference>
<dbReference type="InterPro" id="IPR043128">
    <property type="entry name" value="Rev_trsase/Diguanyl_cyclase"/>
</dbReference>
<feature type="domain" description="GGDEF" evidence="2">
    <location>
        <begin position="225"/>
        <end position="365"/>
    </location>
</feature>
<organism evidence="3 4">
    <name type="scientific">Limosilactobacillus ingluviei DSM 15946</name>
    <dbReference type="NCBI Taxonomy" id="1423760"/>
    <lineage>
        <taxon>Bacteria</taxon>
        <taxon>Bacillati</taxon>
        <taxon>Bacillota</taxon>
        <taxon>Bacilli</taxon>
        <taxon>Lactobacillales</taxon>
        <taxon>Lactobacillaceae</taxon>
        <taxon>Limosilactobacillus</taxon>
    </lineage>
</organism>
<evidence type="ECO:0000313" key="4">
    <source>
        <dbReference type="Proteomes" id="UP000050816"/>
    </source>
</evidence>
<dbReference type="InterPro" id="IPR000160">
    <property type="entry name" value="GGDEF_dom"/>
</dbReference>
<feature type="transmembrane region" description="Helical" evidence="1">
    <location>
        <begin position="100"/>
        <end position="119"/>
    </location>
</feature>
<dbReference type="CDD" id="cd01949">
    <property type="entry name" value="GGDEF"/>
    <property type="match status" value="1"/>
</dbReference>
<dbReference type="InterPro" id="IPR050469">
    <property type="entry name" value="Diguanylate_Cyclase"/>
</dbReference>
<keyword evidence="1" id="KW-1133">Transmembrane helix</keyword>
<reference evidence="3 4" key="1">
    <citation type="journal article" date="2015" name="Genome Announc.">
        <title>Expanding the biotechnology potential of lactobacilli through comparative genomics of 213 strains and associated genera.</title>
        <authorList>
            <person name="Sun Z."/>
            <person name="Harris H.M."/>
            <person name="McCann A."/>
            <person name="Guo C."/>
            <person name="Argimon S."/>
            <person name="Zhang W."/>
            <person name="Yang X."/>
            <person name="Jeffery I.B."/>
            <person name="Cooney J.C."/>
            <person name="Kagawa T.F."/>
            <person name="Liu W."/>
            <person name="Song Y."/>
            <person name="Salvetti E."/>
            <person name="Wrobel A."/>
            <person name="Rasinkangas P."/>
            <person name="Parkhill J."/>
            <person name="Rea M.C."/>
            <person name="O'Sullivan O."/>
            <person name="Ritari J."/>
            <person name="Douillard F.P."/>
            <person name="Paul Ross R."/>
            <person name="Yang R."/>
            <person name="Briner A.E."/>
            <person name="Felis G.E."/>
            <person name="de Vos W.M."/>
            <person name="Barrangou R."/>
            <person name="Klaenhammer T.R."/>
            <person name="Caufield P.W."/>
            <person name="Cui Y."/>
            <person name="Zhang H."/>
            <person name="O'Toole P.W."/>
        </authorList>
    </citation>
    <scope>NUCLEOTIDE SEQUENCE [LARGE SCALE GENOMIC DNA]</scope>
    <source>
        <strain evidence="3 4">DSM 15946</strain>
    </source>
</reference>
<evidence type="ECO:0000313" key="3">
    <source>
        <dbReference type="EMBL" id="KRL88405.1"/>
    </source>
</evidence>
<proteinExistence type="predicted"/>
<gene>
    <name evidence="3" type="ORF">FC43_GL000347</name>
</gene>
<evidence type="ECO:0000259" key="2">
    <source>
        <dbReference type="PROSITE" id="PS50887"/>
    </source>
</evidence>